<evidence type="ECO:0000313" key="2">
    <source>
        <dbReference type="Proteomes" id="UP000824120"/>
    </source>
</evidence>
<dbReference type="EMBL" id="JACXVP010000011">
    <property type="protein sequence ID" value="KAG5576643.1"/>
    <property type="molecule type" value="Genomic_DNA"/>
</dbReference>
<proteinExistence type="predicted"/>
<accession>A0A9J5WL67</accession>
<sequence length="107" mass="11743">MNEMIEEIRHLFSQLLQKNPRLNVRDMPGCAASDIASPIDESSAQAVKGQNLPHSSESTHNRILQKQSRICNLQSGIACCNLESAICNLELHAAFCNFQSGNACCNL</sequence>
<evidence type="ECO:0000313" key="1">
    <source>
        <dbReference type="EMBL" id="KAG5576643.1"/>
    </source>
</evidence>
<dbReference type="Proteomes" id="UP000824120">
    <property type="component" value="Chromosome 11"/>
</dbReference>
<organism evidence="1 2">
    <name type="scientific">Solanum commersonii</name>
    <name type="common">Commerson's wild potato</name>
    <name type="synonym">Commerson's nightshade</name>
    <dbReference type="NCBI Taxonomy" id="4109"/>
    <lineage>
        <taxon>Eukaryota</taxon>
        <taxon>Viridiplantae</taxon>
        <taxon>Streptophyta</taxon>
        <taxon>Embryophyta</taxon>
        <taxon>Tracheophyta</taxon>
        <taxon>Spermatophyta</taxon>
        <taxon>Magnoliopsida</taxon>
        <taxon>eudicotyledons</taxon>
        <taxon>Gunneridae</taxon>
        <taxon>Pentapetalae</taxon>
        <taxon>asterids</taxon>
        <taxon>lamiids</taxon>
        <taxon>Solanales</taxon>
        <taxon>Solanaceae</taxon>
        <taxon>Solanoideae</taxon>
        <taxon>Solaneae</taxon>
        <taxon>Solanum</taxon>
    </lineage>
</organism>
<gene>
    <name evidence="1" type="ORF">H5410_056777</name>
</gene>
<dbReference type="AlphaFoldDB" id="A0A9J5WL67"/>
<name>A0A9J5WL67_SOLCO</name>
<reference evidence="1 2" key="1">
    <citation type="submission" date="2020-09" db="EMBL/GenBank/DDBJ databases">
        <title>De no assembly of potato wild relative species, Solanum commersonii.</title>
        <authorList>
            <person name="Cho K."/>
        </authorList>
    </citation>
    <scope>NUCLEOTIDE SEQUENCE [LARGE SCALE GENOMIC DNA]</scope>
    <source>
        <strain evidence="1">LZ3.2</strain>
        <tissue evidence="1">Leaf</tissue>
    </source>
</reference>
<keyword evidence="2" id="KW-1185">Reference proteome</keyword>
<protein>
    <submittedName>
        <fullName evidence="1">Uncharacterized protein</fullName>
    </submittedName>
</protein>
<comment type="caution">
    <text evidence="1">The sequence shown here is derived from an EMBL/GenBank/DDBJ whole genome shotgun (WGS) entry which is preliminary data.</text>
</comment>
<dbReference type="OrthoDB" id="1295914at2759"/>